<keyword evidence="1" id="KW-0408">Iron</keyword>
<reference evidence="2" key="1">
    <citation type="submission" date="2015-06" db="UniProtKB">
        <authorList>
            <consortium name="EnsemblPlants"/>
        </authorList>
    </citation>
    <scope>IDENTIFICATION</scope>
</reference>
<dbReference type="Gene3D" id="2.60.120.330">
    <property type="entry name" value="B-lactam Antibiotic, Isopenicillin N Synthase, Chain"/>
    <property type="match status" value="1"/>
</dbReference>
<dbReference type="EnsemblPlants" id="EMT30238">
    <property type="protein sequence ID" value="EMT30238"/>
    <property type="gene ID" value="F775_08172"/>
</dbReference>
<dbReference type="PROSITE" id="PS51471">
    <property type="entry name" value="FE2OG_OXY"/>
    <property type="match status" value="1"/>
</dbReference>
<dbReference type="SUPFAM" id="SSF51197">
    <property type="entry name" value="Clavaminate synthase-like"/>
    <property type="match status" value="1"/>
</dbReference>
<name>M8C846_AEGTA</name>
<accession>M8C846</accession>
<evidence type="ECO:0000256" key="1">
    <source>
        <dbReference type="RuleBase" id="RU003682"/>
    </source>
</evidence>
<evidence type="ECO:0000313" key="2">
    <source>
        <dbReference type="EnsemblPlants" id="EMT30238"/>
    </source>
</evidence>
<dbReference type="InterPro" id="IPR044861">
    <property type="entry name" value="IPNS-like_FE2OG_OXY"/>
</dbReference>
<proteinExistence type="inferred from homology"/>
<dbReference type="GO" id="GO:0046872">
    <property type="term" value="F:metal ion binding"/>
    <property type="evidence" value="ECO:0007669"/>
    <property type="project" value="UniProtKB-KW"/>
</dbReference>
<sequence length="213" mass="23528">MPAFAESTAEPPLADSYYALLRGGNKADEDVTQEVANAMSKLANTLARVLAESLGHTAGQRFPKGCDERTCFLRLNRSPPCPFSPDAFGLVPHTDSDFLTVLCQDQVGGLQLMKGSRWVAVKPIPGALIVNIGDLFQAWSNNRYKSVEHKVVTNATTERYSVAYFLCPSYDSPIGACEEPSPYRTFTFGEYRRRVQEDVKKTGKKIGLPNFLL</sequence>
<dbReference type="GO" id="GO:0016491">
    <property type="term" value="F:oxidoreductase activity"/>
    <property type="evidence" value="ECO:0007669"/>
    <property type="project" value="UniProtKB-KW"/>
</dbReference>
<dbReference type="InterPro" id="IPR027443">
    <property type="entry name" value="IPNS-like_sf"/>
</dbReference>
<keyword evidence="1" id="KW-0479">Metal-binding</keyword>
<organism evidence="2">
    <name type="scientific">Aegilops tauschii</name>
    <name type="common">Tausch's goatgrass</name>
    <name type="synonym">Aegilops squarrosa</name>
    <dbReference type="NCBI Taxonomy" id="37682"/>
    <lineage>
        <taxon>Eukaryota</taxon>
        <taxon>Viridiplantae</taxon>
        <taxon>Streptophyta</taxon>
        <taxon>Embryophyta</taxon>
        <taxon>Tracheophyta</taxon>
        <taxon>Spermatophyta</taxon>
        <taxon>Magnoliopsida</taxon>
        <taxon>Liliopsida</taxon>
        <taxon>Poales</taxon>
        <taxon>Poaceae</taxon>
        <taxon>BOP clade</taxon>
        <taxon>Pooideae</taxon>
        <taxon>Triticodae</taxon>
        <taxon>Triticeae</taxon>
        <taxon>Triticinae</taxon>
        <taxon>Aegilops</taxon>
    </lineage>
</organism>
<dbReference type="InterPro" id="IPR005123">
    <property type="entry name" value="Oxoglu/Fe-dep_dioxygenase_dom"/>
</dbReference>
<protein>
    <submittedName>
        <fullName evidence="2">Gibberellin 2-beta-dioxygenase 8</fullName>
    </submittedName>
</protein>
<dbReference type="PANTHER" id="PTHR47990">
    <property type="entry name" value="2-OXOGLUTARATE (2OG) AND FE(II)-DEPENDENT OXYGENASE SUPERFAMILY PROTEIN-RELATED"/>
    <property type="match status" value="1"/>
</dbReference>
<dbReference type="InterPro" id="IPR050231">
    <property type="entry name" value="Iron_ascorbate_oxido_reductase"/>
</dbReference>
<dbReference type="AlphaFoldDB" id="M8C846"/>
<comment type="similarity">
    <text evidence="1">Belongs to the iron/ascorbate-dependent oxidoreductase family.</text>
</comment>
<keyword evidence="1" id="KW-0560">Oxidoreductase</keyword>
<dbReference type="Pfam" id="PF03171">
    <property type="entry name" value="2OG-FeII_Oxy"/>
    <property type="match status" value="1"/>
</dbReference>